<proteinExistence type="predicted"/>
<accession>A0A1C3NU24</accession>
<protein>
    <submittedName>
        <fullName evidence="1">Uncharacterized protein</fullName>
    </submittedName>
</protein>
<keyword evidence="2" id="KW-1185">Reference proteome</keyword>
<organism evidence="1 2">
    <name type="scientific">Candidatus Protofrankia californiensis</name>
    <dbReference type="NCBI Taxonomy" id="1839754"/>
    <lineage>
        <taxon>Bacteria</taxon>
        <taxon>Bacillati</taxon>
        <taxon>Actinomycetota</taxon>
        <taxon>Actinomycetes</taxon>
        <taxon>Frankiales</taxon>
        <taxon>Frankiaceae</taxon>
        <taxon>Protofrankia</taxon>
    </lineage>
</organism>
<reference evidence="2" key="1">
    <citation type="submission" date="2016-02" db="EMBL/GenBank/DDBJ databases">
        <authorList>
            <person name="Wibberg D."/>
        </authorList>
    </citation>
    <scope>NUCLEOTIDE SEQUENCE [LARGE SCALE GENOMIC DNA]</scope>
</reference>
<dbReference type="EMBL" id="FLUV01000271">
    <property type="protein sequence ID" value="SBW18483.1"/>
    <property type="molecule type" value="Genomic_DNA"/>
</dbReference>
<evidence type="ECO:0000313" key="1">
    <source>
        <dbReference type="EMBL" id="SBW18483.1"/>
    </source>
</evidence>
<dbReference type="Proteomes" id="UP000199013">
    <property type="component" value="Unassembled WGS sequence"/>
</dbReference>
<sequence>MDRIETVTMAPEQRRRAVEALANLIMRAEQAGAFAAERDKDR</sequence>
<dbReference type="AlphaFoldDB" id="A0A1C3NU24"/>
<name>A0A1C3NU24_9ACTN</name>
<gene>
    <name evidence="1" type="ORF">FDG2_0679</name>
</gene>
<evidence type="ECO:0000313" key="2">
    <source>
        <dbReference type="Proteomes" id="UP000199013"/>
    </source>
</evidence>